<feature type="region of interest" description="Disordered" evidence="1">
    <location>
        <begin position="40"/>
        <end position="110"/>
    </location>
</feature>
<dbReference type="Proteomes" id="UP000054903">
    <property type="component" value="Unassembled WGS sequence"/>
</dbReference>
<feature type="compositionally biased region" description="Polar residues" evidence="1">
    <location>
        <begin position="67"/>
        <end position="87"/>
    </location>
</feature>
<reference evidence="3" key="1">
    <citation type="submission" date="2016-01" db="EMBL/GenBank/DDBJ databases">
        <authorList>
            <person name="Peeters C."/>
        </authorList>
    </citation>
    <scope>NUCLEOTIDE SEQUENCE</scope>
    <source>
        <strain evidence="3">LMG 29320</strain>
    </source>
</reference>
<keyword evidence="4" id="KW-1185">Reference proteome</keyword>
<dbReference type="AlphaFoldDB" id="A0A158DA19"/>
<dbReference type="InterPro" id="IPR025421">
    <property type="entry name" value="DUF4148"/>
</dbReference>
<protein>
    <submittedName>
        <fullName evidence="3">Membrane protein</fullName>
    </submittedName>
</protein>
<evidence type="ECO:0000313" key="3">
    <source>
        <dbReference type="EMBL" id="SAK91524.1"/>
    </source>
</evidence>
<gene>
    <name evidence="3" type="ORF">AWB77_05109</name>
</gene>
<proteinExistence type="predicted"/>
<comment type="caution">
    <text evidence="3">The sequence shown here is derived from an EMBL/GenBank/DDBJ whole genome shotgun (WGS) entry which is preliminary data.</text>
</comment>
<dbReference type="Pfam" id="PF13663">
    <property type="entry name" value="DUF4148"/>
    <property type="match status" value="1"/>
</dbReference>
<feature type="chain" id="PRO_5007623866" evidence="2">
    <location>
        <begin position="23"/>
        <end position="110"/>
    </location>
</feature>
<dbReference type="EMBL" id="FCNX02000014">
    <property type="protein sequence ID" value="SAK91524.1"/>
    <property type="molecule type" value="Genomic_DNA"/>
</dbReference>
<keyword evidence="2" id="KW-0732">Signal</keyword>
<dbReference type="STRING" id="1777138.AWB77_05109"/>
<feature type="signal peptide" evidence="2">
    <location>
        <begin position="1"/>
        <end position="22"/>
    </location>
</feature>
<organism evidence="3 4">
    <name type="scientific">Caballeronia fortuita</name>
    <dbReference type="NCBI Taxonomy" id="1777138"/>
    <lineage>
        <taxon>Bacteria</taxon>
        <taxon>Pseudomonadati</taxon>
        <taxon>Pseudomonadota</taxon>
        <taxon>Betaproteobacteria</taxon>
        <taxon>Burkholderiales</taxon>
        <taxon>Burkholderiaceae</taxon>
        <taxon>Caballeronia</taxon>
    </lineage>
</organism>
<dbReference type="OrthoDB" id="9102276at2"/>
<evidence type="ECO:0000313" key="4">
    <source>
        <dbReference type="Proteomes" id="UP000054903"/>
    </source>
</evidence>
<sequence length="110" mass="11601">MKSFVKAVAVAAVVVAPALSFAQSDASVTRAQVKRDLRQVEAAGYDPSRSDQTSYPSDIQAAESRASHQSTSRNADTNSYGGASDSRSAAGMRMMPPLGNDGTKPIYFGR</sequence>
<dbReference type="RefSeq" id="WP_061137177.1">
    <property type="nucleotide sequence ID" value="NZ_FCNX02000014.1"/>
</dbReference>
<name>A0A158DA19_9BURK</name>
<evidence type="ECO:0000256" key="2">
    <source>
        <dbReference type="SAM" id="SignalP"/>
    </source>
</evidence>
<evidence type="ECO:0000256" key="1">
    <source>
        <dbReference type="SAM" id="MobiDB-lite"/>
    </source>
</evidence>
<accession>A0A158DA19</accession>